<protein>
    <recommendedName>
        <fullName evidence="3">Bet v1-like protein</fullName>
    </recommendedName>
</protein>
<dbReference type="Gene3D" id="3.30.530.20">
    <property type="match status" value="1"/>
</dbReference>
<proteinExistence type="predicted"/>
<dbReference type="InterPro" id="IPR019587">
    <property type="entry name" value="Polyketide_cyclase/dehydratase"/>
</dbReference>
<name>A0A6A6GAD5_9PEZI</name>
<accession>A0A6A6GAD5</accession>
<reference evidence="2" key="1">
    <citation type="journal article" date="2020" name="Stud. Mycol.">
        <title>101 Dothideomycetes genomes: A test case for predicting lifestyles and emergence of pathogens.</title>
        <authorList>
            <person name="Haridas S."/>
            <person name="Albert R."/>
            <person name="Binder M."/>
            <person name="Bloem J."/>
            <person name="LaButti K."/>
            <person name="Salamov A."/>
            <person name="Andreopoulos B."/>
            <person name="Baker S."/>
            <person name="Barry K."/>
            <person name="Bills G."/>
            <person name="Bluhm B."/>
            <person name="Cannon C."/>
            <person name="Castanera R."/>
            <person name="Culley D."/>
            <person name="Daum C."/>
            <person name="Ezra D."/>
            <person name="Gonzalez J."/>
            <person name="Henrissat B."/>
            <person name="Kuo A."/>
            <person name="Liang C."/>
            <person name="Lipzen A."/>
            <person name="Lutzoni F."/>
            <person name="Magnuson J."/>
            <person name="Mondo S."/>
            <person name="Nolan M."/>
            <person name="Ohm R."/>
            <person name="Pangilinan J."/>
            <person name="Park H.-J."/>
            <person name="Ramirez L."/>
            <person name="Alfaro M."/>
            <person name="Sun H."/>
            <person name="Tritt A."/>
            <person name="Yoshinaga Y."/>
            <person name="Zwiers L.-H."/>
            <person name="Turgeon B."/>
            <person name="Goodwin S."/>
            <person name="Spatafora J."/>
            <person name="Crous P."/>
            <person name="Grigoriev I."/>
        </authorList>
    </citation>
    <scope>NUCLEOTIDE SEQUENCE [LARGE SCALE GENOMIC DNA]</scope>
    <source>
        <strain evidence="2">CECT 20119</strain>
    </source>
</reference>
<dbReference type="Pfam" id="PF10604">
    <property type="entry name" value="Polyketide_cyc2"/>
    <property type="match status" value="1"/>
</dbReference>
<dbReference type="PANTHER" id="PTHR39332:SF7">
    <property type="entry name" value="SRPBCC FAMILY PROTEIN"/>
    <property type="match status" value="1"/>
</dbReference>
<gene>
    <name evidence="1" type="ORF">BDZ85DRAFT_264089</name>
</gene>
<keyword evidence="2" id="KW-1185">Reference proteome</keyword>
<dbReference type="AlphaFoldDB" id="A0A6A6GAD5"/>
<evidence type="ECO:0000313" key="2">
    <source>
        <dbReference type="Proteomes" id="UP000799538"/>
    </source>
</evidence>
<evidence type="ECO:0008006" key="3">
    <source>
        <dbReference type="Google" id="ProtNLM"/>
    </source>
</evidence>
<dbReference type="Proteomes" id="UP000799538">
    <property type="component" value="Unassembled WGS sequence"/>
</dbReference>
<dbReference type="EMBL" id="ML992508">
    <property type="protein sequence ID" value="KAF2222701.1"/>
    <property type="molecule type" value="Genomic_DNA"/>
</dbReference>
<dbReference type="SUPFAM" id="SSF55961">
    <property type="entry name" value="Bet v1-like"/>
    <property type="match status" value="1"/>
</dbReference>
<dbReference type="InterPro" id="IPR023393">
    <property type="entry name" value="START-like_dom_sf"/>
</dbReference>
<sequence>MSNAIPTSTSINETAVIKAPLSHVWHHIKLQDFANFWGALSKSEYVKGASPETDIVKWTFKDGHVLEVKQEEHSTINHYITYSVITSNPALSYSSVVSTVRAYPVTSGELEGSTFIEWTGNFSSDAGADVIEDGKYKRREALADLAKAAAKK</sequence>
<dbReference type="OrthoDB" id="10255646at2759"/>
<dbReference type="PANTHER" id="PTHR39332">
    <property type="entry name" value="BLL4707 PROTEIN"/>
    <property type="match status" value="1"/>
</dbReference>
<organism evidence="1 2">
    <name type="scientific">Elsinoe ampelina</name>
    <dbReference type="NCBI Taxonomy" id="302913"/>
    <lineage>
        <taxon>Eukaryota</taxon>
        <taxon>Fungi</taxon>
        <taxon>Dikarya</taxon>
        <taxon>Ascomycota</taxon>
        <taxon>Pezizomycotina</taxon>
        <taxon>Dothideomycetes</taxon>
        <taxon>Dothideomycetidae</taxon>
        <taxon>Myriangiales</taxon>
        <taxon>Elsinoaceae</taxon>
        <taxon>Elsinoe</taxon>
    </lineage>
</organism>
<evidence type="ECO:0000313" key="1">
    <source>
        <dbReference type="EMBL" id="KAF2222701.1"/>
    </source>
</evidence>